<dbReference type="EMBL" id="UZAL01030379">
    <property type="protein sequence ID" value="VDP53448.1"/>
    <property type="molecule type" value="Genomic_DNA"/>
</dbReference>
<organism evidence="1 2">
    <name type="scientific">Schistosoma mattheei</name>
    <dbReference type="NCBI Taxonomy" id="31246"/>
    <lineage>
        <taxon>Eukaryota</taxon>
        <taxon>Metazoa</taxon>
        <taxon>Spiralia</taxon>
        <taxon>Lophotrochozoa</taxon>
        <taxon>Platyhelminthes</taxon>
        <taxon>Trematoda</taxon>
        <taxon>Digenea</taxon>
        <taxon>Strigeidida</taxon>
        <taxon>Schistosomatoidea</taxon>
        <taxon>Schistosomatidae</taxon>
        <taxon>Schistosoma</taxon>
    </lineage>
</organism>
<gene>
    <name evidence="1" type="ORF">SMTD_LOCUS10213</name>
</gene>
<evidence type="ECO:0000313" key="1">
    <source>
        <dbReference type="EMBL" id="VDP53448.1"/>
    </source>
</evidence>
<name>A0A183P777_9TREM</name>
<proteinExistence type="predicted"/>
<reference evidence="1 2" key="1">
    <citation type="submission" date="2018-11" db="EMBL/GenBank/DDBJ databases">
        <authorList>
            <consortium name="Pathogen Informatics"/>
        </authorList>
    </citation>
    <scope>NUCLEOTIDE SEQUENCE [LARGE SCALE GENOMIC DNA]</scope>
    <source>
        <strain>Denwood</strain>
        <strain evidence="2">Zambia</strain>
    </source>
</reference>
<dbReference type="AlphaFoldDB" id="A0A183P777"/>
<sequence>MFFSNTHLSALVSLLHESYIIETKYLLEKISGTAQKLSVAEDLVSNH</sequence>
<evidence type="ECO:0000313" key="2">
    <source>
        <dbReference type="Proteomes" id="UP000269396"/>
    </source>
</evidence>
<keyword evidence="2" id="KW-1185">Reference proteome</keyword>
<accession>A0A183P777</accession>
<dbReference type="Proteomes" id="UP000269396">
    <property type="component" value="Unassembled WGS sequence"/>
</dbReference>
<protein>
    <submittedName>
        <fullName evidence="1">Uncharacterized protein</fullName>
    </submittedName>
</protein>